<reference evidence="2" key="1">
    <citation type="submission" date="2018-07" db="EMBL/GenBank/DDBJ databases">
        <authorList>
            <person name="Blom J."/>
        </authorList>
    </citation>
    <scope>NUCLEOTIDE SEQUENCE [LARGE SCALE GENOMIC DNA]</scope>
    <source>
        <strain evidence="2">CCOS 864</strain>
    </source>
</reference>
<dbReference type="Proteomes" id="UP000255177">
    <property type="component" value="Unassembled WGS sequence"/>
</dbReference>
<keyword evidence="2" id="KW-1185">Reference proteome</keyword>
<dbReference type="RefSeq" id="WP_115086929.1">
    <property type="nucleotide sequence ID" value="NZ_CBCSFG010000008.1"/>
</dbReference>
<organism evidence="1 2">
    <name type="scientific">Pseudomonas wadenswilerensis</name>
    <dbReference type="NCBI Taxonomy" id="1785161"/>
    <lineage>
        <taxon>Bacteria</taxon>
        <taxon>Pseudomonadati</taxon>
        <taxon>Pseudomonadota</taxon>
        <taxon>Gammaproteobacteria</taxon>
        <taxon>Pseudomonadales</taxon>
        <taxon>Pseudomonadaceae</taxon>
        <taxon>Pseudomonas</taxon>
    </lineage>
</organism>
<protein>
    <submittedName>
        <fullName evidence="1">Uncharacterized protein</fullName>
    </submittedName>
</protein>
<dbReference type="EMBL" id="UIDD01000007">
    <property type="protein sequence ID" value="SUQ63387.1"/>
    <property type="molecule type" value="Genomic_DNA"/>
</dbReference>
<evidence type="ECO:0000313" key="2">
    <source>
        <dbReference type="Proteomes" id="UP000255177"/>
    </source>
</evidence>
<gene>
    <name evidence="1" type="ORF">CCOS864_02837</name>
</gene>
<proteinExistence type="predicted"/>
<sequence length="183" mass="21275">MKGAPPGLVLTRERQAMLTELEQLLGQPVHAYVWAFRQIHPGWLLFVSFMTSQVINELIIYELFEARGRYGIERTLFEIISPLLLWFLLDTAIQLALTLAGRGHRLLVQTLNGELLVFHRRLFSARPERLERRIKGSLALNAQLMGFAIDRLDTDIGRFYVWGRWRDVRVLMRPAREACDAHH</sequence>
<accession>A0A380SZH4</accession>
<dbReference type="AlphaFoldDB" id="A0A380SZH4"/>
<evidence type="ECO:0000313" key="1">
    <source>
        <dbReference type="EMBL" id="SUQ63387.1"/>
    </source>
</evidence>
<name>A0A380SZH4_9PSED</name>